<dbReference type="AlphaFoldDB" id="A0A5C5U372"/>
<dbReference type="GO" id="GO:0005315">
    <property type="term" value="F:phosphate transmembrane transporter activity"/>
    <property type="evidence" value="ECO:0007669"/>
    <property type="project" value="InterPro"/>
</dbReference>
<feature type="transmembrane region" description="Helical" evidence="6">
    <location>
        <begin position="259"/>
        <end position="281"/>
    </location>
</feature>
<keyword evidence="5 6" id="KW-0472">Membrane</keyword>
<dbReference type="GO" id="GO:0035435">
    <property type="term" value="P:phosphate ion transmembrane transport"/>
    <property type="evidence" value="ECO:0007669"/>
    <property type="project" value="TreeGrafter"/>
</dbReference>
<feature type="transmembrane region" description="Helical" evidence="6">
    <location>
        <begin position="106"/>
        <end position="130"/>
    </location>
</feature>
<comment type="caution">
    <text evidence="7">The sequence shown here is derived from an EMBL/GenBank/DDBJ whole genome shotgun (WGS) entry which is preliminary data.</text>
</comment>
<evidence type="ECO:0000256" key="4">
    <source>
        <dbReference type="ARBA" id="ARBA00022989"/>
    </source>
</evidence>
<feature type="transmembrane region" description="Helical" evidence="6">
    <location>
        <begin position="73"/>
        <end position="94"/>
    </location>
</feature>
<evidence type="ECO:0000256" key="2">
    <source>
        <dbReference type="ARBA" id="ARBA00022448"/>
    </source>
</evidence>
<dbReference type="PANTHER" id="PTHR11101:SF80">
    <property type="entry name" value="PHOSPHATE TRANSPORTER"/>
    <property type="match status" value="1"/>
</dbReference>
<feature type="transmembrane region" description="Helical" evidence="6">
    <location>
        <begin position="348"/>
        <end position="366"/>
    </location>
</feature>
<dbReference type="RefSeq" id="WP_146312500.1">
    <property type="nucleotide sequence ID" value="NZ_VOHE01000003.1"/>
</dbReference>
<evidence type="ECO:0000256" key="5">
    <source>
        <dbReference type="ARBA" id="ARBA00023136"/>
    </source>
</evidence>
<comment type="similarity">
    <text evidence="6">Belongs to the inorganic phosphate transporter (PiT) (TC 2.A.20) family.</text>
</comment>
<accession>A0A5C5U372</accession>
<keyword evidence="3 6" id="KW-0812">Transmembrane</keyword>
<evidence type="ECO:0000313" key="8">
    <source>
        <dbReference type="Proteomes" id="UP000315949"/>
    </source>
</evidence>
<evidence type="ECO:0000256" key="1">
    <source>
        <dbReference type="ARBA" id="ARBA00004141"/>
    </source>
</evidence>
<feature type="transmembrane region" description="Helical" evidence="6">
    <location>
        <begin position="221"/>
        <end position="244"/>
    </location>
</feature>
<protein>
    <recommendedName>
        <fullName evidence="6">Phosphate transporter</fullName>
    </recommendedName>
</protein>
<reference evidence="7 8" key="1">
    <citation type="submission" date="2019-07" db="EMBL/GenBank/DDBJ databases">
        <title>Luteimonas sp. YD-1 nov., isolated from acidic soil.</title>
        <authorList>
            <person name="Zhou J."/>
        </authorList>
    </citation>
    <scope>NUCLEOTIDE SEQUENCE [LARGE SCALE GENOMIC DNA]</scope>
    <source>
        <strain evidence="7 8">YD-1</strain>
    </source>
</reference>
<dbReference type="PANTHER" id="PTHR11101">
    <property type="entry name" value="PHOSPHATE TRANSPORTER"/>
    <property type="match status" value="1"/>
</dbReference>
<keyword evidence="8" id="KW-1185">Reference proteome</keyword>
<comment type="subcellular location">
    <subcellularLocation>
        <location evidence="1 6">Membrane</location>
        <topology evidence="1 6">Multi-pass membrane protein</topology>
    </subcellularLocation>
</comment>
<proteinExistence type="inferred from homology"/>
<name>A0A5C5U372_9GAMM</name>
<sequence>MLTLVLIVVITALVFEYINGFHDTANSIATVVATKVLSPMQAVGLAASMNLIGALAGTAVAKTISSGLIDAGVIEVGSQLILCALMGGITWNLITWWFGLPSSSSHALIGGLLGAALAAAANNFDVVIWSEPAEPIYRSAGVLWKVIVPMVSSPVLGFVAGFLVMGVLFFVISMMARSGGWLARIARPRWVNGFFGKAQIVSAAGMGFAHGMNDAQKTMGIVALTLVSAQAAGTLDVLPGWLAFLHPSEGALANGDIDTWIKVTCAVVMAAGTAAGGWRIIKTLGHKLVKLHPIHGFAAETSAASVILAASHLGIPVSTTHNISSAIMGVGTAKRLNAIKWGVVHKMIWAWILTIPMSGGIAYLLFRLMQNLGWA</sequence>
<feature type="transmembrane region" description="Helical" evidence="6">
    <location>
        <begin position="43"/>
        <end position="61"/>
    </location>
</feature>
<keyword evidence="2 6" id="KW-0813">Transport</keyword>
<gene>
    <name evidence="7" type="ORF">FQY79_08730</name>
</gene>
<keyword evidence="6" id="KW-0592">Phosphate transport</keyword>
<dbReference type="Proteomes" id="UP000315949">
    <property type="component" value="Unassembled WGS sequence"/>
</dbReference>
<evidence type="ECO:0000256" key="6">
    <source>
        <dbReference type="RuleBase" id="RU363058"/>
    </source>
</evidence>
<evidence type="ECO:0000256" key="3">
    <source>
        <dbReference type="ARBA" id="ARBA00022692"/>
    </source>
</evidence>
<evidence type="ECO:0000313" key="7">
    <source>
        <dbReference type="EMBL" id="TWT19880.1"/>
    </source>
</evidence>
<dbReference type="InterPro" id="IPR001204">
    <property type="entry name" value="Phos_transporter"/>
</dbReference>
<dbReference type="Pfam" id="PF01384">
    <property type="entry name" value="PHO4"/>
    <property type="match status" value="1"/>
</dbReference>
<dbReference type="OrthoDB" id="9779554at2"/>
<dbReference type="GO" id="GO:0016020">
    <property type="term" value="C:membrane"/>
    <property type="evidence" value="ECO:0007669"/>
    <property type="project" value="UniProtKB-SubCell"/>
</dbReference>
<dbReference type="EMBL" id="VOHE01000003">
    <property type="protein sequence ID" value="TWT19880.1"/>
    <property type="molecule type" value="Genomic_DNA"/>
</dbReference>
<feature type="transmembrane region" description="Helical" evidence="6">
    <location>
        <begin position="142"/>
        <end position="170"/>
    </location>
</feature>
<organism evidence="7 8">
    <name type="scientific">Luteimonas wenzhouensis</name>
    <dbReference type="NCBI Taxonomy" id="2599615"/>
    <lineage>
        <taxon>Bacteria</taxon>
        <taxon>Pseudomonadati</taxon>
        <taxon>Pseudomonadota</taxon>
        <taxon>Gammaproteobacteria</taxon>
        <taxon>Lysobacterales</taxon>
        <taxon>Lysobacteraceae</taxon>
        <taxon>Luteimonas</taxon>
    </lineage>
</organism>
<keyword evidence="4 6" id="KW-1133">Transmembrane helix</keyword>